<protein>
    <submittedName>
        <fullName evidence="1">Zinc-binding dehydrogenase</fullName>
    </submittedName>
</protein>
<dbReference type="EMBL" id="JBHSQO010000001">
    <property type="protein sequence ID" value="MFC6087956.1"/>
    <property type="molecule type" value="Genomic_DNA"/>
</dbReference>
<organism evidence="1 2">
    <name type="scientific">Saccharothrix lopnurensis</name>
    <dbReference type="NCBI Taxonomy" id="1670621"/>
    <lineage>
        <taxon>Bacteria</taxon>
        <taxon>Bacillati</taxon>
        <taxon>Actinomycetota</taxon>
        <taxon>Actinomycetes</taxon>
        <taxon>Pseudonocardiales</taxon>
        <taxon>Pseudonocardiaceae</taxon>
        <taxon>Saccharothrix</taxon>
    </lineage>
</organism>
<comment type="caution">
    <text evidence="1">The sequence shown here is derived from an EMBL/GenBank/DDBJ whole genome shotgun (WGS) entry which is preliminary data.</text>
</comment>
<reference evidence="2" key="1">
    <citation type="journal article" date="2019" name="Int. J. Syst. Evol. Microbiol.">
        <title>The Global Catalogue of Microorganisms (GCM) 10K type strain sequencing project: providing services to taxonomists for standard genome sequencing and annotation.</title>
        <authorList>
            <consortium name="The Broad Institute Genomics Platform"/>
            <consortium name="The Broad Institute Genome Sequencing Center for Infectious Disease"/>
            <person name="Wu L."/>
            <person name="Ma J."/>
        </authorList>
    </citation>
    <scope>NUCLEOTIDE SEQUENCE [LARGE SCALE GENOMIC DNA]</scope>
    <source>
        <strain evidence="2">CGMCC 4.7246</strain>
    </source>
</reference>
<gene>
    <name evidence="1" type="ORF">ACFP3R_01585</name>
</gene>
<evidence type="ECO:0000313" key="2">
    <source>
        <dbReference type="Proteomes" id="UP001596220"/>
    </source>
</evidence>
<dbReference type="Proteomes" id="UP001596220">
    <property type="component" value="Unassembled WGS sequence"/>
</dbReference>
<evidence type="ECO:0000313" key="1">
    <source>
        <dbReference type="EMBL" id="MFC6087956.1"/>
    </source>
</evidence>
<accession>A0ABW1NYC6</accession>
<dbReference type="Pfam" id="PF13602">
    <property type="entry name" value="ADH_zinc_N_2"/>
    <property type="match status" value="1"/>
</dbReference>
<keyword evidence="2" id="KW-1185">Reference proteome</keyword>
<dbReference type="RefSeq" id="WP_380631992.1">
    <property type="nucleotide sequence ID" value="NZ_JBHSQO010000001.1"/>
</dbReference>
<dbReference type="Gene3D" id="3.90.180.10">
    <property type="entry name" value="Medium-chain alcohol dehydrogenases, catalytic domain"/>
    <property type="match status" value="1"/>
</dbReference>
<name>A0ABW1NYC6_9PSEU</name>
<sequence length="46" mass="5229">MRAIVQDRYGSPDVPVVDRTYALDEVPDAIRYVEDEHARAKVVITV</sequence>
<proteinExistence type="predicted"/>